<dbReference type="Proteomes" id="UP000198588">
    <property type="component" value="Unassembled WGS sequence"/>
</dbReference>
<protein>
    <submittedName>
        <fullName evidence="1">Uncharacterized protein</fullName>
    </submittedName>
</protein>
<sequence>MDHRLAQTADLAVGTQACLAPILSQRADGTGAHLVNGEDGDGDRRFGRTVIALISLAAHPEEDPPSTLAF</sequence>
<name>A0A1G5UXY2_9HYPH</name>
<proteinExistence type="predicted"/>
<dbReference type="EMBL" id="FMXM01000002">
    <property type="protein sequence ID" value="SDA38469.1"/>
    <property type="molecule type" value="Genomic_DNA"/>
</dbReference>
<reference evidence="1 2" key="1">
    <citation type="submission" date="2016-10" db="EMBL/GenBank/DDBJ databases">
        <authorList>
            <person name="de Groot N.N."/>
        </authorList>
    </citation>
    <scope>NUCLEOTIDE SEQUENCE [LARGE SCALE GENOMIC DNA]</scope>
    <source>
        <strain evidence="1 2">CGMCC 1.12097</strain>
    </source>
</reference>
<gene>
    <name evidence="1" type="ORF">SAMN02927914_00036</name>
</gene>
<evidence type="ECO:0000313" key="1">
    <source>
        <dbReference type="EMBL" id="SDA38469.1"/>
    </source>
</evidence>
<accession>A0A1G5UXY2</accession>
<dbReference type="STRING" id="1165689.SAMN02927914_00036"/>
<organism evidence="1 2">
    <name type="scientific">Mesorhizobium qingshengii</name>
    <dbReference type="NCBI Taxonomy" id="1165689"/>
    <lineage>
        <taxon>Bacteria</taxon>
        <taxon>Pseudomonadati</taxon>
        <taxon>Pseudomonadota</taxon>
        <taxon>Alphaproteobacteria</taxon>
        <taxon>Hyphomicrobiales</taxon>
        <taxon>Phyllobacteriaceae</taxon>
        <taxon>Mesorhizobium</taxon>
    </lineage>
</organism>
<dbReference type="AlphaFoldDB" id="A0A1G5UXY2"/>
<evidence type="ECO:0000313" key="2">
    <source>
        <dbReference type="Proteomes" id="UP000198588"/>
    </source>
</evidence>